<evidence type="ECO:0000256" key="2">
    <source>
        <dbReference type="ARBA" id="ARBA00022448"/>
    </source>
</evidence>
<keyword evidence="5" id="KW-0406">Ion transport</keyword>
<comment type="subcellular location">
    <subcellularLocation>
        <location evidence="1">Membrane</location>
        <topology evidence="1">Multi-pass membrane protein</topology>
    </subcellularLocation>
</comment>
<dbReference type="GO" id="GO:0016020">
    <property type="term" value="C:membrane"/>
    <property type="evidence" value="ECO:0007669"/>
    <property type="project" value="UniProtKB-SubCell"/>
</dbReference>
<dbReference type="InterPro" id="IPR044669">
    <property type="entry name" value="YneE/VCCN1/2-like"/>
</dbReference>
<accession>A0A284QUR9</accession>
<feature type="region of interest" description="Disordered" evidence="7">
    <location>
        <begin position="491"/>
        <end position="529"/>
    </location>
</feature>
<evidence type="ECO:0000256" key="5">
    <source>
        <dbReference type="ARBA" id="ARBA00023065"/>
    </source>
</evidence>
<feature type="compositionally biased region" description="Low complexity" evidence="7">
    <location>
        <begin position="162"/>
        <end position="180"/>
    </location>
</feature>
<dbReference type="OrthoDB" id="1368at2759"/>
<feature type="compositionally biased region" description="Basic residues" evidence="7">
    <location>
        <begin position="518"/>
        <end position="529"/>
    </location>
</feature>
<dbReference type="Proteomes" id="UP000219338">
    <property type="component" value="Unassembled WGS sequence"/>
</dbReference>
<dbReference type="AlphaFoldDB" id="A0A284QUR9"/>
<dbReference type="GO" id="GO:0005254">
    <property type="term" value="F:chloride channel activity"/>
    <property type="evidence" value="ECO:0007669"/>
    <property type="project" value="InterPro"/>
</dbReference>
<keyword evidence="6" id="KW-0472">Membrane</keyword>
<sequence length="705" mass="78079">MHVLYATYTVTNTQTATLTFSSSSSATSNSLSPYFWNPASMSPSFRITRRRSNTNGLCKTQQADLALLEGISKYRILSFRKGDTSRRTSSLARCRLLRAYTVKHNLQPRRIRDLVSIVAYYDDACFPVTSSESPISPITAVTFPWKHFALGASSERNHMKKAPNSTSSPPSSPTRITAASMSRRRLASNRPALRSRLSFTAVCEPVLYTAASPAVPSSFIDSSHCSTPVTPDQQVLPMPFYPPSPLRTRAQPENPKKFSSLWTCSPASSPASVSRSVRRRICGDTPIESLTESTQDQEEASKKGEIFWDNTMTAAHSLLQYSWLPDVLRIKGSIIPRVWGPVLTVTIFATFVACAHTKGHHVQLTNSVVPLLSVVVGLILVFRNGTSYDRYWEGRKSFASMTSNIRNLTRLIWVNVAPPPSDQEISIKGKTKTITPKQLERRKADALHLCLAFAFAVKHYLRGEDGTNWEDYRGLLPPSFLQAEDMGYRSDTYSATRSSSPSPSDSSNGAASLDRPNATKRVRVKRSKPHLVSQTTPLLSIQFAEETSLPLPLIISHELGRMIFHFRRDGLLETVGPAGTNAMTQLIQGMVDQMTTMERVANTPIPPSYGIHLKQCVTLYLFALPLTLVNDLGWTMIPIVTVVAFTLMGIEGIADEIEMPFGTDKSDLPLDTYCQDLKEEIGFMITRLPEVGEGVYGYDDGEGDD</sequence>
<keyword evidence="3" id="KW-0812">Transmembrane</keyword>
<keyword evidence="2" id="KW-0813">Transport</keyword>
<evidence type="ECO:0000256" key="6">
    <source>
        <dbReference type="ARBA" id="ARBA00023136"/>
    </source>
</evidence>
<evidence type="ECO:0000256" key="7">
    <source>
        <dbReference type="SAM" id="MobiDB-lite"/>
    </source>
</evidence>
<evidence type="ECO:0000256" key="4">
    <source>
        <dbReference type="ARBA" id="ARBA00022989"/>
    </source>
</evidence>
<proteinExistence type="predicted"/>
<evidence type="ECO:0000256" key="1">
    <source>
        <dbReference type="ARBA" id="ARBA00004141"/>
    </source>
</evidence>
<evidence type="ECO:0000313" key="8">
    <source>
        <dbReference type="EMBL" id="SJL00189.1"/>
    </source>
</evidence>
<name>A0A284QUR9_ARMOS</name>
<feature type="region of interest" description="Disordered" evidence="7">
    <location>
        <begin position="157"/>
        <end position="185"/>
    </location>
</feature>
<evidence type="ECO:0000313" key="9">
    <source>
        <dbReference type="Proteomes" id="UP000219338"/>
    </source>
</evidence>
<protein>
    <submittedName>
        <fullName evidence="8">Uncharacterized protein</fullName>
    </submittedName>
</protein>
<dbReference type="EMBL" id="FUEG01000002">
    <property type="protein sequence ID" value="SJL00189.1"/>
    <property type="molecule type" value="Genomic_DNA"/>
</dbReference>
<keyword evidence="4" id="KW-1133">Transmembrane helix</keyword>
<dbReference type="STRING" id="47428.A0A284QUR9"/>
<dbReference type="PANTHER" id="PTHR33281">
    <property type="entry name" value="UPF0187 PROTEIN YNEE"/>
    <property type="match status" value="1"/>
</dbReference>
<feature type="compositionally biased region" description="Low complexity" evidence="7">
    <location>
        <begin position="491"/>
        <end position="507"/>
    </location>
</feature>
<dbReference type="PANTHER" id="PTHR33281:SF21">
    <property type="entry name" value="MEMBRANE PROTEIN"/>
    <property type="match status" value="1"/>
</dbReference>
<reference evidence="9" key="1">
    <citation type="journal article" date="2017" name="Nat. Ecol. Evol.">
        <title>Genome expansion and lineage-specific genetic innovations in the forest pathogenic fungi Armillaria.</title>
        <authorList>
            <person name="Sipos G."/>
            <person name="Prasanna A.N."/>
            <person name="Walter M.C."/>
            <person name="O'Connor E."/>
            <person name="Balint B."/>
            <person name="Krizsan K."/>
            <person name="Kiss B."/>
            <person name="Hess J."/>
            <person name="Varga T."/>
            <person name="Slot J."/>
            <person name="Riley R."/>
            <person name="Boka B."/>
            <person name="Rigling D."/>
            <person name="Barry K."/>
            <person name="Lee J."/>
            <person name="Mihaltcheva S."/>
            <person name="LaButti K."/>
            <person name="Lipzen A."/>
            <person name="Waldron R."/>
            <person name="Moloney N.M."/>
            <person name="Sperisen C."/>
            <person name="Kredics L."/>
            <person name="Vagvoelgyi C."/>
            <person name="Patrignani A."/>
            <person name="Fitzpatrick D."/>
            <person name="Nagy I."/>
            <person name="Doyle S."/>
            <person name="Anderson J.B."/>
            <person name="Grigoriev I.V."/>
            <person name="Gueldener U."/>
            <person name="Muensterkoetter M."/>
            <person name="Nagy L.G."/>
        </authorList>
    </citation>
    <scope>NUCLEOTIDE SEQUENCE [LARGE SCALE GENOMIC DNA]</scope>
    <source>
        <strain evidence="9">C18/9</strain>
    </source>
</reference>
<gene>
    <name evidence="8" type="ORF">ARMOST_03501</name>
</gene>
<dbReference type="Pfam" id="PF25539">
    <property type="entry name" value="Bestrophin_2"/>
    <property type="match status" value="2"/>
</dbReference>
<evidence type="ECO:0000256" key="3">
    <source>
        <dbReference type="ARBA" id="ARBA00022692"/>
    </source>
</evidence>
<organism evidence="8 9">
    <name type="scientific">Armillaria ostoyae</name>
    <name type="common">Armillaria root rot fungus</name>
    <dbReference type="NCBI Taxonomy" id="47428"/>
    <lineage>
        <taxon>Eukaryota</taxon>
        <taxon>Fungi</taxon>
        <taxon>Dikarya</taxon>
        <taxon>Basidiomycota</taxon>
        <taxon>Agaricomycotina</taxon>
        <taxon>Agaricomycetes</taxon>
        <taxon>Agaricomycetidae</taxon>
        <taxon>Agaricales</taxon>
        <taxon>Marasmiineae</taxon>
        <taxon>Physalacriaceae</taxon>
        <taxon>Armillaria</taxon>
    </lineage>
</organism>
<keyword evidence="9" id="KW-1185">Reference proteome</keyword>